<sequence length="239" mass="26083">MTFSINWTVPTDGEYSGLEIPLGPGQVATLVGPNGAGKSALISWLNSQVTAAPVNRIVAHRRIWLASSGPEVTASRREQYSGILSRHDRDPESRTSGQYEEQRVSGVLYDLIARENGRNSRFVRRVESGEPTDDIEPSLLTTISDIMKAAGFDMRFEITDHMGLDVVHKSATYPISAMSDGEKAALLLAAEMLLAPVGSIQLLDEPERHFHRSVSPTLISGLIEARPDCGFVVSTHDLD</sequence>
<feature type="domain" description="ABC transporter" evidence="3">
    <location>
        <begin position="18"/>
        <end position="206"/>
    </location>
</feature>
<gene>
    <name evidence="4" type="ORF">H0H28_12920</name>
</gene>
<dbReference type="GO" id="GO:0016887">
    <property type="term" value="F:ATP hydrolysis activity"/>
    <property type="evidence" value="ECO:0007669"/>
    <property type="project" value="InterPro"/>
</dbReference>
<accession>A0A838WSN5</accession>
<dbReference type="GO" id="GO:0009432">
    <property type="term" value="P:SOS response"/>
    <property type="evidence" value="ECO:0007669"/>
    <property type="project" value="UniProtKB-KW"/>
</dbReference>
<evidence type="ECO:0000259" key="3">
    <source>
        <dbReference type="Pfam" id="PF00005"/>
    </source>
</evidence>
<dbReference type="PANTHER" id="PTHR32182:SF22">
    <property type="entry name" value="ATP-DEPENDENT ENDONUCLEASE, OLD FAMILY-RELATED"/>
    <property type="match status" value="1"/>
</dbReference>
<keyword evidence="5" id="KW-1185">Reference proteome</keyword>
<feature type="compositionally biased region" description="Basic and acidic residues" evidence="2">
    <location>
        <begin position="76"/>
        <end position="93"/>
    </location>
</feature>
<dbReference type="InterPro" id="IPR027417">
    <property type="entry name" value="P-loop_NTPase"/>
</dbReference>
<dbReference type="SUPFAM" id="SSF52540">
    <property type="entry name" value="P-loop containing nucleoside triphosphate hydrolases"/>
    <property type="match status" value="1"/>
</dbReference>
<dbReference type="Pfam" id="PF00005">
    <property type="entry name" value="ABC_tran"/>
    <property type="match status" value="1"/>
</dbReference>
<dbReference type="GO" id="GO:0005524">
    <property type="term" value="F:ATP binding"/>
    <property type="evidence" value="ECO:0007669"/>
    <property type="project" value="InterPro"/>
</dbReference>
<proteinExistence type="predicted"/>
<feature type="region of interest" description="Disordered" evidence="2">
    <location>
        <begin position="76"/>
        <end position="99"/>
    </location>
</feature>
<evidence type="ECO:0000256" key="2">
    <source>
        <dbReference type="SAM" id="MobiDB-lite"/>
    </source>
</evidence>
<dbReference type="Gene3D" id="3.40.50.300">
    <property type="entry name" value="P-loop containing nucleotide triphosphate hydrolases"/>
    <property type="match status" value="1"/>
</dbReference>
<dbReference type="Proteomes" id="UP000580709">
    <property type="component" value="Unassembled WGS sequence"/>
</dbReference>
<comment type="caution">
    <text evidence="4">The sequence shown here is derived from an EMBL/GenBank/DDBJ whole genome shotgun (WGS) entry which is preliminary data.</text>
</comment>
<evidence type="ECO:0000313" key="4">
    <source>
        <dbReference type="EMBL" id="MBA4506196.1"/>
    </source>
</evidence>
<dbReference type="GO" id="GO:0000731">
    <property type="term" value="P:DNA synthesis involved in DNA repair"/>
    <property type="evidence" value="ECO:0007669"/>
    <property type="project" value="TreeGrafter"/>
</dbReference>
<feature type="non-terminal residue" evidence="4">
    <location>
        <position position="239"/>
    </location>
</feature>
<keyword evidence="1" id="KW-0227">DNA damage</keyword>
<dbReference type="AlphaFoldDB" id="A0A838WSN5"/>
<evidence type="ECO:0000256" key="1">
    <source>
        <dbReference type="ARBA" id="ARBA00023236"/>
    </source>
</evidence>
<dbReference type="InterPro" id="IPR003439">
    <property type="entry name" value="ABC_transporter-like_ATP-bd"/>
</dbReference>
<dbReference type="PANTHER" id="PTHR32182">
    <property type="entry name" value="DNA REPLICATION AND REPAIR PROTEIN RECF"/>
    <property type="match status" value="1"/>
</dbReference>
<dbReference type="GO" id="GO:0006302">
    <property type="term" value="P:double-strand break repair"/>
    <property type="evidence" value="ECO:0007669"/>
    <property type="project" value="TreeGrafter"/>
</dbReference>
<reference evidence="4 5" key="1">
    <citation type="submission" date="2020-07" db="EMBL/GenBank/DDBJ databases">
        <authorList>
            <person name="Khare M."/>
        </authorList>
    </citation>
    <scope>NUCLEOTIDE SEQUENCE [LARGE SCALE GENOMIC DNA]</scope>
    <source>
        <strain evidence="4 5">P8776</strain>
    </source>
</reference>
<protein>
    <submittedName>
        <fullName evidence="4">AAA family ATPase</fullName>
    </submittedName>
</protein>
<organism evidence="4 5">
    <name type="scientific">Corynebacterium sanguinis</name>
    <dbReference type="NCBI Taxonomy" id="2594913"/>
    <lineage>
        <taxon>Bacteria</taxon>
        <taxon>Bacillati</taxon>
        <taxon>Actinomycetota</taxon>
        <taxon>Actinomycetes</taxon>
        <taxon>Mycobacteriales</taxon>
        <taxon>Corynebacteriaceae</taxon>
        <taxon>Corynebacterium</taxon>
    </lineage>
</organism>
<name>A0A838WSN5_9CORY</name>
<evidence type="ECO:0000313" key="5">
    <source>
        <dbReference type="Proteomes" id="UP000580709"/>
    </source>
</evidence>
<dbReference type="EMBL" id="JACEOR010000590">
    <property type="protein sequence ID" value="MBA4506196.1"/>
    <property type="molecule type" value="Genomic_DNA"/>
</dbReference>
<dbReference type="RefSeq" id="WP_181730168.1">
    <property type="nucleotide sequence ID" value="NZ_JACEOR010000590.1"/>
</dbReference>
<keyword evidence="1" id="KW-0742">SOS response</keyword>